<dbReference type="NCBIfam" id="TIGR01636">
    <property type="entry name" value="phage_rinA"/>
    <property type="match status" value="1"/>
</dbReference>
<proteinExistence type="predicted"/>
<dbReference type="InterPro" id="IPR006523">
    <property type="entry name" value="RinA"/>
</dbReference>
<sequence length="69" mass="8071">MRHSHRESDLNGDIKGTKASYDNQVKLMIMIEQDKKLTNLERNKQVVCNAIDNSDKETRTIIHELYLVK</sequence>
<gene>
    <name evidence="1" type="ORF">UC7_02677</name>
</gene>
<dbReference type="RefSeq" id="WP_010772763.1">
    <property type="nucleotide sequence ID" value="NZ_KB946335.1"/>
</dbReference>
<dbReference type="EMBL" id="AJAU01000022">
    <property type="protein sequence ID" value="EOL43348.1"/>
    <property type="molecule type" value="Genomic_DNA"/>
</dbReference>
<dbReference type="PATRIC" id="fig|1158612.3.peg.2642"/>
<evidence type="ECO:0000313" key="1">
    <source>
        <dbReference type="EMBL" id="EOL43348.1"/>
    </source>
</evidence>
<evidence type="ECO:0000313" key="2">
    <source>
        <dbReference type="Proteomes" id="UP000013840"/>
    </source>
</evidence>
<keyword evidence="2" id="KW-1185">Reference proteome</keyword>
<accession>R3TQI0</accession>
<dbReference type="OrthoDB" id="2735906at2"/>
<organism evidence="1 2">
    <name type="scientific">Enterococcus caccae ATCC BAA-1240</name>
    <dbReference type="NCBI Taxonomy" id="1158612"/>
    <lineage>
        <taxon>Bacteria</taxon>
        <taxon>Bacillati</taxon>
        <taxon>Bacillota</taxon>
        <taxon>Bacilli</taxon>
        <taxon>Lactobacillales</taxon>
        <taxon>Enterococcaceae</taxon>
        <taxon>Enterococcus</taxon>
    </lineage>
</organism>
<comment type="caution">
    <text evidence="1">The sequence shown here is derived from an EMBL/GenBank/DDBJ whole genome shotgun (WGS) entry which is preliminary data.</text>
</comment>
<name>R3TQI0_9ENTE</name>
<reference evidence="1 2" key="1">
    <citation type="submission" date="2013-02" db="EMBL/GenBank/DDBJ databases">
        <title>The Genome Sequence of Enterococcus caccae BAA-1240.</title>
        <authorList>
            <consortium name="The Broad Institute Genome Sequencing Platform"/>
            <consortium name="The Broad Institute Genome Sequencing Center for Infectious Disease"/>
            <person name="Earl A.M."/>
            <person name="Gilmore M.S."/>
            <person name="Lebreton F."/>
            <person name="Walker B."/>
            <person name="Young S.K."/>
            <person name="Zeng Q."/>
            <person name="Gargeya S."/>
            <person name="Fitzgerald M."/>
            <person name="Haas B."/>
            <person name="Abouelleil A."/>
            <person name="Alvarado L."/>
            <person name="Arachchi H.M."/>
            <person name="Berlin A.M."/>
            <person name="Chapman S.B."/>
            <person name="Dewar J."/>
            <person name="Goldberg J."/>
            <person name="Griggs A."/>
            <person name="Gujja S."/>
            <person name="Hansen M."/>
            <person name="Howarth C."/>
            <person name="Imamovic A."/>
            <person name="Larimer J."/>
            <person name="McCowan C."/>
            <person name="Murphy C."/>
            <person name="Neiman D."/>
            <person name="Pearson M."/>
            <person name="Priest M."/>
            <person name="Roberts A."/>
            <person name="Saif S."/>
            <person name="Shea T."/>
            <person name="Sisk P."/>
            <person name="Sykes S."/>
            <person name="Wortman J."/>
            <person name="Nusbaum C."/>
            <person name="Birren B."/>
        </authorList>
    </citation>
    <scope>NUCLEOTIDE SEQUENCE [LARGE SCALE GENOMIC DNA]</scope>
    <source>
        <strain evidence="1 2">ATCC BAA-1240</strain>
    </source>
</reference>
<dbReference type="AlphaFoldDB" id="R3TQI0"/>
<dbReference type="Proteomes" id="UP000013840">
    <property type="component" value="Unassembled WGS sequence"/>
</dbReference>
<protein>
    <submittedName>
        <fullName evidence="1">RinA family phage transcriptional regulator</fullName>
    </submittedName>
</protein>